<sequence>MPTWFLTPCGVSSDKQIALGNIITDPLDAEECINGYPIAIPSENIDLQLQMNFDHVGRGKTAQGVGLWIKFLECVGVDVSGSRNSNKERTLKCDKLETRSFKPDDDYVAKSIAAEQVQQHIARQWRAKPLYMITSVKIAYGATVTESMSKGRKGNASASADVTALAGVPVGVGSSIDGSKEEETVNSYVQQTPLVWAYRLRQIRYKKTALSSHQPYRDGATYGVGSGRGAEEASGDEKKEEIVFEELDEDNVTADEMGIESIVVDVRSNDEDEDDGDESDCEVILPREKSLNK</sequence>
<comment type="caution">
    <text evidence="1">The sequence shown here is derived from an EMBL/GenBank/DDBJ whole genome shotgun (WGS) entry which is preliminary data.</text>
</comment>
<proteinExistence type="predicted"/>
<protein>
    <submittedName>
        <fullName evidence="1">Uncharacterized protein</fullName>
    </submittedName>
</protein>
<evidence type="ECO:0000313" key="2">
    <source>
        <dbReference type="Proteomes" id="UP001163324"/>
    </source>
</evidence>
<name>A0ACC0V3N2_9HYPO</name>
<keyword evidence="2" id="KW-1185">Reference proteome</keyword>
<reference evidence="1" key="1">
    <citation type="submission" date="2022-10" db="EMBL/GenBank/DDBJ databases">
        <title>Complete Genome of Trichothecium roseum strain YXFP-22015, a Plant Pathogen Isolated from Citrus.</title>
        <authorList>
            <person name="Wang Y."/>
            <person name="Zhu L."/>
        </authorList>
    </citation>
    <scope>NUCLEOTIDE SEQUENCE</scope>
    <source>
        <strain evidence="1">YXFP-22015</strain>
    </source>
</reference>
<gene>
    <name evidence="1" type="ORF">N3K66_005266</name>
</gene>
<organism evidence="1 2">
    <name type="scientific">Trichothecium roseum</name>
    <dbReference type="NCBI Taxonomy" id="47278"/>
    <lineage>
        <taxon>Eukaryota</taxon>
        <taxon>Fungi</taxon>
        <taxon>Dikarya</taxon>
        <taxon>Ascomycota</taxon>
        <taxon>Pezizomycotina</taxon>
        <taxon>Sordariomycetes</taxon>
        <taxon>Hypocreomycetidae</taxon>
        <taxon>Hypocreales</taxon>
        <taxon>Hypocreales incertae sedis</taxon>
        <taxon>Trichothecium</taxon>
    </lineage>
</organism>
<dbReference type="EMBL" id="CM047943">
    <property type="protein sequence ID" value="KAI9901004.1"/>
    <property type="molecule type" value="Genomic_DNA"/>
</dbReference>
<accession>A0ACC0V3N2</accession>
<evidence type="ECO:0000313" key="1">
    <source>
        <dbReference type="EMBL" id="KAI9901004.1"/>
    </source>
</evidence>
<dbReference type="Proteomes" id="UP001163324">
    <property type="component" value="Chromosome 4"/>
</dbReference>